<dbReference type="EMBL" id="JACTVJ010000007">
    <property type="protein sequence ID" value="MBC9714205.1"/>
    <property type="molecule type" value="Genomic_DNA"/>
</dbReference>
<feature type="compositionally biased region" description="Low complexity" evidence="1">
    <location>
        <begin position="21"/>
        <end position="34"/>
    </location>
</feature>
<organism evidence="3 4">
    <name type="scientific">Streptomyces polyasparticus</name>
    <dbReference type="NCBI Taxonomy" id="2767826"/>
    <lineage>
        <taxon>Bacteria</taxon>
        <taxon>Bacillati</taxon>
        <taxon>Actinomycetota</taxon>
        <taxon>Actinomycetes</taxon>
        <taxon>Kitasatosporales</taxon>
        <taxon>Streptomycetaceae</taxon>
        <taxon>Streptomyces</taxon>
    </lineage>
</organism>
<name>A0ABR7SHK4_9ACTN</name>
<evidence type="ECO:0000313" key="3">
    <source>
        <dbReference type="EMBL" id="MBC9714205.1"/>
    </source>
</evidence>
<evidence type="ECO:0000256" key="2">
    <source>
        <dbReference type="SAM" id="Phobius"/>
    </source>
</evidence>
<keyword evidence="4" id="KW-1185">Reference proteome</keyword>
<keyword evidence="2" id="KW-0472">Membrane</keyword>
<accession>A0ABR7SHK4</accession>
<sequence length="152" mass="16010">MTTPPPQGQNPFAQGQNPYGQQPAQPGVPQQPSPYFNQGGAPVPPPAPARSNFKRFKNIAIVVVGIAVIGGGYIASRDDAKTAAVGDCMSISNEDSATNVDLEVVDCGDSKAKYKVAEKKDGSESCDRTKYAEYNESGDGDSFTLCLTPLKP</sequence>
<feature type="transmembrane region" description="Helical" evidence="2">
    <location>
        <begin position="59"/>
        <end position="76"/>
    </location>
</feature>
<feature type="compositionally biased region" description="Polar residues" evidence="1">
    <location>
        <begin position="9"/>
        <end position="20"/>
    </location>
</feature>
<gene>
    <name evidence="3" type="ORF">H9Y04_16710</name>
</gene>
<keyword evidence="2" id="KW-1133">Transmembrane helix</keyword>
<protein>
    <submittedName>
        <fullName evidence="3">Uncharacterized protein</fullName>
    </submittedName>
</protein>
<reference evidence="3 4" key="1">
    <citation type="submission" date="2020-08" db="EMBL/GenBank/DDBJ databases">
        <title>Genemic of Streptomyces polyaspartic.</title>
        <authorList>
            <person name="Liu W."/>
        </authorList>
    </citation>
    <scope>NUCLEOTIDE SEQUENCE [LARGE SCALE GENOMIC DNA]</scope>
    <source>
        <strain evidence="3 4">TRM66268-LWL</strain>
    </source>
</reference>
<feature type="region of interest" description="Disordered" evidence="1">
    <location>
        <begin position="1"/>
        <end position="50"/>
    </location>
</feature>
<dbReference type="Proteomes" id="UP000642284">
    <property type="component" value="Unassembled WGS sequence"/>
</dbReference>
<comment type="caution">
    <text evidence="3">The sequence shown here is derived from an EMBL/GenBank/DDBJ whole genome shotgun (WGS) entry which is preliminary data.</text>
</comment>
<proteinExistence type="predicted"/>
<keyword evidence="2" id="KW-0812">Transmembrane</keyword>
<dbReference type="RefSeq" id="WP_187814676.1">
    <property type="nucleotide sequence ID" value="NZ_JACTVJ010000007.1"/>
</dbReference>
<evidence type="ECO:0000313" key="4">
    <source>
        <dbReference type="Proteomes" id="UP000642284"/>
    </source>
</evidence>
<evidence type="ECO:0000256" key="1">
    <source>
        <dbReference type="SAM" id="MobiDB-lite"/>
    </source>
</evidence>